<organism evidence="2 3">
    <name type="scientific">Pseudolycoriella hygida</name>
    <dbReference type="NCBI Taxonomy" id="35572"/>
    <lineage>
        <taxon>Eukaryota</taxon>
        <taxon>Metazoa</taxon>
        <taxon>Ecdysozoa</taxon>
        <taxon>Arthropoda</taxon>
        <taxon>Hexapoda</taxon>
        <taxon>Insecta</taxon>
        <taxon>Pterygota</taxon>
        <taxon>Neoptera</taxon>
        <taxon>Endopterygota</taxon>
        <taxon>Diptera</taxon>
        <taxon>Nematocera</taxon>
        <taxon>Sciaroidea</taxon>
        <taxon>Sciaridae</taxon>
        <taxon>Pseudolycoriella</taxon>
    </lineage>
</organism>
<dbReference type="OrthoDB" id="544103at2759"/>
<evidence type="ECO:0000256" key="1">
    <source>
        <dbReference type="ARBA" id="ARBA00022801"/>
    </source>
</evidence>
<comment type="caution">
    <text evidence="2">The sequence shown here is derived from an EMBL/GenBank/DDBJ whole genome shotgun (WGS) entry which is preliminary data.</text>
</comment>
<dbReference type="Pfam" id="PF04371">
    <property type="entry name" value="PAD_porph"/>
    <property type="match status" value="1"/>
</dbReference>
<keyword evidence="1" id="KW-0378">Hydrolase</keyword>
<keyword evidence="3" id="KW-1185">Reference proteome</keyword>
<proteinExistence type="predicted"/>
<dbReference type="GO" id="GO:0004668">
    <property type="term" value="F:protein-arginine deiminase activity"/>
    <property type="evidence" value="ECO:0007669"/>
    <property type="project" value="InterPro"/>
</dbReference>
<gene>
    <name evidence="2" type="primary">AIH_0</name>
    <name evidence="2" type="ORF">Bhyg_00482</name>
</gene>
<dbReference type="EMBL" id="WJQU01000001">
    <property type="protein sequence ID" value="KAJ6645278.1"/>
    <property type="molecule type" value="Genomic_DNA"/>
</dbReference>
<accession>A0A9Q0S5Y6</accession>
<dbReference type="PANTHER" id="PTHR31377">
    <property type="entry name" value="AGMATINE DEIMINASE-RELATED"/>
    <property type="match status" value="1"/>
</dbReference>
<feature type="non-terminal residue" evidence="2">
    <location>
        <position position="1"/>
    </location>
</feature>
<sequence>MSTSTYEPYVPENGIRMIAEWERQDRVFMGWPTSVETCLNEANEHMFQDLRSDVAGMANAIIEFEPVVMLTDPEQITSAQEMLDARVTIVPFDFFDLWARDMLPVFVEKIDSDGKKTLVGVDFNFNGYGNKTECKKNAHLSSKLLEMYGIPKRPAHIISEGGALITDGRGTLFITDSCIVNENRNKQTKAEIERELKRVLGMRKIIWLEGVAGKDYTDGHVDCLVRYAAPGTVLLNCSFEGSTPDHWTRSNLAAEEVLKTATDADGTREVFVPCYTNFLIGNGFVLIPKFGDEESDLEAVRVVSSAFPGRKVISTGLSALACLGGGVHCFTKEQPEYHRGTIEEFVD</sequence>
<reference evidence="2" key="1">
    <citation type="submission" date="2022-07" db="EMBL/GenBank/DDBJ databases">
        <authorList>
            <person name="Trinca V."/>
            <person name="Uliana J.V.C."/>
            <person name="Torres T.T."/>
            <person name="Ward R.J."/>
            <person name="Monesi N."/>
        </authorList>
    </citation>
    <scope>NUCLEOTIDE SEQUENCE</scope>
    <source>
        <strain evidence="2">HSMRA1968</strain>
        <tissue evidence="2">Whole embryos</tissue>
    </source>
</reference>
<name>A0A9Q0S5Y6_9DIPT</name>
<dbReference type="PANTHER" id="PTHR31377:SF0">
    <property type="entry name" value="AGMATINE DEIMINASE-RELATED"/>
    <property type="match status" value="1"/>
</dbReference>
<dbReference type="Proteomes" id="UP001151699">
    <property type="component" value="Chromosome A"/>
</dbReference>
<dbReference type="InterPro" id="IPR007466">
    <property type="entry name" value="Peptidyl-Arg-deiminase_porph"/>
</dbReference>
<evidence type="ECO:0000313" key="2">
    <source>
        <dbReference type="EMBL" id="KAJ6645278.1"/>
    </source>
</evidence>
<dbReference type="GO" id="GO:0047632">
    <property type="term" value="F:agmatine deiminase activity"/>
    <property type="evidence" value="ECO:0007669"/>
    <property type="project" value="TreeGrafter"/>
</dbReference>
<dbReference type="SUPFAM" id="SSF55909">
    <property type="entry name" value="Pentein"/>
    <property type="match status" value="1"/>
</dbReference>
<protein>
    <submittedName>
        <fullName evidence="2">Agmatine deiminase</fullName>
    </submittedName>
</protein>
<dbReference type="Gene3D" id="3.75.10.10">
    <property type="entry name" value="L-arginine/glycine Amidinotransferase, Chain A"/>
    <property type="match status" value="1"/>
</dbReference>
<dbReference type="AlphaFoldDB" id="A0A9Q0S5Y6"/>
<dbReference type="GO" id="GO:0009446">
    <property type="term" value="P:putrescine biosynthetic process"/>
    <property type="evidence" value="ECO:0007669"/>
    <property type="project" value="InterPro"/>
</dbReference>
<evidence type="ECO:0000313" key="3">
    <source>
        <dbReference type="Proteomes" id="UP001151699"/>
    </source>
</evidence>